<dbReference type="HOGENOM" id="CLU_1539583_0_0_1"/>
<dbReference type="EMBL" id="GG692422">
    <property type="protein sequence ID" value="EER42165.1"/>
    <property type="molecule type" value="Genomic_DNA"/>
</dbReference>
<proteinExistence type="predicted"/>
<dbReference type="Proteomes" id="UP000002624">
    <property type="component" value="Unassembled WGS sequence"/>
</dbReference>
<accession>C6HC75</accession>
<evidence type="ECO:0000313" key="1">
    <source>
        <dbReference type="EMBL" id="EER42165.1"/>
    </source>
</evidence>
<dbReference type="VEuPathDB" id="FungiDB:HCDG_03624"/>
<name>C6HC75_AJECH</name>
<organism evidence="1 2">
    <name type="scientific">Ajellomyces capsulatus (strain H143)</name>
    <name type="common">Darling's disease fungus</name>
    <name type="synonym">Histoplasma capsulatum</name>
    <dbReference type="NCBI Taxonomy" id="544712"/>
    <lineage>
        <taxon>Eukaryota</taxon>
        <taxon>Fungi</taxon>
        <taxon>Dikarya</taxon>
        <taxon>Ascomycota</taxon>
        <taxon>Pezizomycotina</taxon>
        <taxon>Eurotiomycetes</taxon>
        <taxon>Eurotiomycetidae</taxon>
        <taxon>Onygenales</taxon>
        <taxon>Ajellomycetaceae</taxon>
        <taxon>Histoplasma</taxon>
    </lineage>
</organism>
<dbReference type="AlphaFoldDB" id="C6HC75"/>
<evidence type="ECO:0000313" key="2">
    <source>
        <dbReference type="Proteomes" id="UP000002624"/>
    </source>
</evidence>
<sequence length="174" mass="18824">MRAGGSSRSRAPEKYLQSLSFKVQLQLVKWELKLRAFGSARTGAAGPCTTEGEGEVIATLATDSLSINGRYASTIWIIIGTAQIVRNPFLQSGTPGHIALDNLRVDAQGPAHTSTRCLEAALRCHRNYPSCMVTPHGHPHPMAAIDAHDVSAEATLNTSFTQQIHVLKQPSRQK</sequence>
<protein>
    <submittedName>
        <fullName evidence="1">Uncharacterized protein</fullName>
    </submittedName>
</protein>
<gene>
    <name evidence="1" type="ORF">HCDG_03624</name>
</gene>
<reference evidence="2" key="1">
    <citation type="submission" date="2009-05" db="EMBL/GenBank/DDBJ databases">
        <title>The genome sequence of Ajellomyces capsulatus strain H143.</title>
        <authorList>
            <person name="Champion M."/>
            <person name="Cuomo C.A."/>
            <person name="Ma L.-J."/>
            <person name="Henn M.R."/>
            <person name="Sil A."/>
            <person name="Goldman B."/>
            <person name="Young S.K."/>
            <person name="Kodira C.D."/>
            <person name="Zeng Q."/>
            <person name="Koehrsen M."/>
            <person name="Alvarado L."/>
            <person name="Berlin A.M."/>
            <person name="Borenstein D."/>
            <person name="Chen Z."/>
            <person name="Engels R."/>
            <person name="Freedman E."/>
            <person name="Gellesch M."/>
            <person name="Goldberg J."/>
            <person name="Griggs A."/>
            <person name="Gujja S."/>
            <person name="Heiman D.I."/>
            <person name="Hepburn T.A."/>
            <person name="Howarth C."/>
            <person name="Jen D."/>
            <person name="Larson L."/>
            <person name="Lewis B."/>
            <person name="Mehta T."/>
            <person name="Park D."/>
            <person name="Pearson M."/>
            <person name="Roberts A."/>
            <person name="Saif S."/>
            <person name="Shea T.D."/>
            <person name="Shenoy N."/>
            <person name="Sisk P."/>
            <person name="Stolte C."/>
            <person name="Sykes S."/>
            <person name="Walk T."/>
            <person name="White J."/>
            <person name="Yandava C."/>
            <person name="Klein B."/>
            <person name="McEwen J.G."/>
            <person name="Puccia R."/>
            <person name="Goldman G.H."/>
            <person name="Felipe M.S."/>
            <person name="Nino-Vega G."/>
            <person name="San-Blas G."/>
            <person name="Taylor J.W."/>
            <person name="Mendoza L."/>
            <person name="Galagan J.E."/>
            <person name="Nusbaum C."/>
            <person name="Birren B.W."/>
        </authorList>
    </citation>
    <scope>NUCLEOTIDE SEQUENCE [LARGE SCALE GENOMIC DNA]</scope>
    <source>
        <strain evidence="2">H143</strain>
    </source>
</reference>